<feature type="compositionally biased region" description="Low complexity" evidence="1">
    <location>
        <begin position="28"/>
        <end position="37"/>
    </location>
</feature>
<accession>A0A328BHA0</accession>
<evidence type="ECO:0000256" key="1">
    <source>
        <dbReference type="SAM" id="MobiDB-lite"/>
    </source>
</evidence>
<feature type="signal peptide" evidence="2">
    <location>
        <begin position="1"/>
        <end position="32"/>
    </location>
</feature>
<dbReference type="EMBL" id="QHKM01000003">
    <property type="protein sequence ID" value="RAK66852.1"/>
    <property type="molecule type" value="Genomic_DNA"/>
</dbReference>
<feature type="region of interest" description="Disordered" evidence="1">
    <location>
        <begin position="28"/>
        <end position="63"/>
    </location>
</feature>
<dbReference type="OrthoDB" id="879049at2"/>
<keyword evidence="2" id="KW-0732">Signal</keyword>
<keyword evidence="4" id="KW-1185">Reference proteome</keyword>
<dbReference type="RefSeq" id="WP_111478273.1">
    <property type="nucleotide sequence ID" value="NZ_QHKM01000003.1"/>
</dbReference>
<protein>
    <recommendedName>
        <fullName evidence="5">RHS repeat protein</fullName>
    </recommendedName>
</protein>
<feature type="compositionally biased region" description="Pro residues" evidence="1">
    <location>
        <begin position="38"/>
        <end position="63"/>
    </location>
</feature>
<evidence type="ECO:0000256" key="2">
    <source>
        <dbReference type="SAM" id="SignalP"/>
    </source>
</evidence>
<proteinExistence type="predicted"/>
<gene>
    <name evidence="3" type="ORF">DLM85_11625</name>
</gene>
<sequence>MFRTSLPTRLLAGSLLLALPAAGQRSPSAAAAAGPIPAQAPPPPPPPPPALDDPTAPLLPEPDPATRQLYARQRVRAVLKVRLDDEGAVRDTVEYQEIDAYGRRTLLCRTGGGWQERRQWSYDDAGHCTSMVIHPVPGRSFTTIYSYNPALGRGRCEVLQPSGRRTTVCELQRRALGDTLLTEARFWFLTVGRYHFPQTGFRRTWRFALSADTVLTLVSSYTPKGRHRSTQLQYELRRDGQTQETGAVDVVRALRAARQRAGQVPFGQLPALLHRSPASFRPTALFRYDARQRLAEHQLITTWDFVPTPAYTTLVSTNVRQPLTASPGARSAAFGQASIRTVTTNTYNNQDQLIGQQRRLLGTRYLWEPRYLVLSYQPDGLPAGETTRSSADKPAFYRYQYQYYE</sequence>
<reference evidence="4" key="1">
    <citation type="submission" date="2018-05" db="EMBL/GenBank/DDBJ databases">
        <authorList>
            <person name="Nie L."/>
        </authorList>
    </citation>
    <scope>NUCLEOTIDE SEQUENCE [LARGE SCALE GENOMIC DNA]</scope>
    <source>
        <strain evidence="4">NL</strain>
    </source>
</reference>
<feature type="chain" id="PRO_5016327992" description="RHS repeat protein" evidence="2">
    <location>
        <begin position="33"/>
        <end position="405"/>
    </location>
</feature>
<dbReference type="AlphaFoldDB" id="A0A328BHA0"/>
<evidence type="ECO:0000313" key="4">
    <source>
        <dbReference type="Proteomes" id="UP000248553"/>
    </source>
</evidence>
<organism evidence="3 4">
    <name type="scientific">Hymenobacter edaphi</name>
    <dbReference type="NCBI Taxonomy" id="2211146"/>
    <lineage>
        <taxon>Bacteria</taxon>
        <taxon>Pseudomonadati</taxon>
        <taxon>Bacteroidota</taxon>
        <taxon>Cytophagia</taxon>
        <taxon>Cytophagales</taxon>
        <taxon>Hymenobacteraceae</taxon>
        <taxon>Hymenobacter</taxon>
    </lineage>
</organism>
<evidence type="ECO:0008006" key="5">
    <source>
        <dbReference type="Google" id="ProtNLM"/>
    </source>
</evidence>
<dbReference type="Proteomes" id="UP000248553">
    <property type="component" value="Unassembled WGS sequence"/>
</dbReference>
<evidence type="ECO:0000313" key="3">
    <source>
        <dbReference type="EMBL" id="RAK66852.1"/>
    </source>
</evidence>
<comment type="caution">
    <text evidence="3">The sequence shown here is derived from an EMBL/GenBank/DDBJ whole genome shotgun (WGS) entry which is preliminary data.</text>
</comment>
<name>A0A328BHA0_9BACT</name>